<accession>A0A3Q8I4J2</accession>
<dbReference type="AlphaFoldDB" id="A0A3Q8I4J2"/>
<dbReference type="NCBIfam" id="TIGR02532">
    <property type="entry name" value="IV_pilin_GFxxxE"/>
    <property type="match status" value="1"/>
</dbReference>
<dbReference type="Pfam" id="PF07963">
    <property type="entry name" value="N_methyl"/>
    <property type="match status" value="1"/>
</dbReference>
<evidence type="ECO:0000313" key="2">
    <source>
        <dbReference type="EMBL" id="AYM52344.1"/>
    </source>
</evidence>
<proteinExistence type="predicted"/>
<sequence length="266" mass="28494">MPARIRRLHKGVTLIELMAAVGVLAILVALSSYGLRYTGTARMNNAVFDVAALMSTAQLRAISRGAPHYIFIHQPFLNTTQPGRVRVLMIERPDVPAIPRANWQVLDLSSGIPEALQYTGTRPDGTVGPMNANPRDRVELGTTWTEPGNSQPANASFLGFLDLDSTRIRKPLPAPFSAISLTTTVQSPNLNIPALDLMVGCNFCVNPSGSEPYGVLRFNADGTMEVMTGAARSGGVIAFAPSTREERDVLPKLLTISAPAGAVVVF</sequence>
<dbReference type="SUPFAM" id="SSF54523">
    <property type="entry name" value="Pili subunits"/>
    <property type="match status" value="1"/>
</dbReference>
<reference evidence="2" key="1">
    <citation type="journal article" date="2018" name="J. Ind. Microbiol. Biotechnol.">
        <title>Genome mining reveals uncommon alkylpyrones as type III PKS products from myxobacteria.</title>
        <authorList>
            <person name="Hug J.J."/>
            <person name="Panter F."/>
            <person name="Krug D."/>
            <person name="Muller R."/>
        </authorList>
    </citation>
    <scope>NUCLEOTIDE SEQUENCE</scope>
    <source>
        <strain evidence="2">MCy4189</strain>
    </source>
</reference>
<keyword evidence="1" id="KW-1133">Transmembrane helix</keyword>
<dbReference type="EMBL" id="MH908871">
    <property type="protein sequence ID" value="AYM52344.1"/>
    <property type="molecule type" value="Genomic_DNA"/>
</dbReference>
<dbReference type="InterPro" id="IPR045584">
    <property type="entry name" value="Pilin-like"/>
</dbReference>
<organism evidence="2">
    <name type="scientific">Hyalangium minutum</name>
    <dbReference type="NCBI Taxonomy" id="394096"/>
    <lineage>
        <taxon>Bacteria</taxon>
        <taxon>Pseudomonadati</taxon>
        <taxon>Myxococcota</taxon>
        <taxon>Myxococcia</taxon>
        <taxon>Myxococcales</taxon>
        <taxon>Cystobacterineae</taxon>
        <taxon>Archangiaceae</taxon>
        <taxon>Hyalangium</taxon>
    </lineage>
</organism>
<keyword evidence="1" id="KW-0472">Membrane</keyword>
<dbReference type="InterPro" id="IPR012902">
    <property type="entry name" value="N_methyl_site"/>
</dbReference>
<keyword evidence="1" id="KW-0812">Transmembrane</keyword>
<feature type="transmembrane region" description="Helical" evidence="1">
    <location>
        <begin position="12"/>
        <end position="35"/>
    </location>
</feature>
<evidence type="ECO:0008006" key="3">
    <source>
        <dbReference type="Google" id="ProtNLM"/>
    </source>
</evidence>
<dbReference type="PROSITE" id="PS00409">
    <property type="entry name" value="PROKAR_NTER_METHYL"/>
    <property type="match status" value="1"/>
</dbReference>
<name>A0A3Q8I4J2_9BACT</name>
<evidence type="ECO:0000256" key="1">
    <source>
        <dbReference type="SAM" id="Phobius"/>
    </source>
</evidence>
<protein>
    <recommendedName>
        <fullName evidence="3">Prepilin-type N-terminal cleavage/methylation domain-containing protein</fullName>
    </recommendedName>
</protein>